<dbReference type="GO" id="GO:0016301">
    <property type="term" value="F:kinase activity"/>
    <property type="evidence" value="ECO:0007669"/>
    <property type="project" value="UniProtKB-KW"/>
</dbReference>
<evidence type="ECO:0000256" key="1">
    <source>
        <dbReference type="ARBA" id="ARBA00022723"/>
    </source>
</evidence>
<dbReference type="InterPro" id="IPR005000">
    <property type="entry name" value="Aldolase/citrate-lyase_domain"/>
</dbReference>
<dbReference type="Pfam" id="PF03328">
    <property type="entry name" value="HpcH_HpaI"/>
    <property type="match status" value="1"/>
</dbReference>
<keyword evidence="8" id="KW-1185">Reference proteome</keyword>
<dbReference type="SUPFAM" id="SSF51621">
    <property type="entry name" value="Phosphoenolpyruvate/pyruvate domain"/>
    <property type="match status" value="1"/>
</dbReference>
<dbReference type="SUPFAM" id="SSF49764">
    <property type="entry name" value="HSP20-like chaperones"/>
    <property type="match status" value="1"/>
</dbReference>
<feature type="domain" description="CHORD" evidence="6">
    <location>
        <begin position="386"/>
        <end position="447"/>
    </location>
</feature>
<comment type="caution">
    <text evidence="7">The sequence shown here is derived from an EMBL/GenBank/DDBJ whole genome shotgun (WGS) entry which is preliminary data.</text>
</comment>
<dbReference type="InterPro" id="IPR007051">
    <property type="entry name" value="CHORD_dom"/>
</dbReference>
<dbReference type="InterPro" id="IPR040442">
    <property type="entry name" value="Pyrv_kinase-like_dom_sf"/>
</dbReference>
<keyword evidence="7" id="KW-0418">Kinase</keyword>
<dbReference type="PROSITE" id="PS51203">
    <property type="entry name" value="CS"/>
    <property type="match status" value="1"/>
</dbReference>
<evidence type="ECO:0000259" key="5">
    <source>
        <dbReference type="PROSITE" id="PS51203"/>
    </source>
</evidence>
<dbReference type="Pfam" id="PF04968">
    <property type="entry name" value="CHORD"/>
    <property type="match status" value="1"/>
</dbReference>
<proteinExistence type="predicted"/>
<dbReference type="Pfam" id="PF04969">
    <property type="entry name" value="CS"/>
    <property type="match status" value="1"/>
</dbReference>
<dbReference type="AlphaFoldDB" id="A0A9P8WH98"/>
<feature type="domain" description="CS" evidence="5">
    <location>
        <begin position="468"/>
        <end position="559"/>
    </location>
</feature>
<keyword evidence="7" id="KW-0670">Pyruvate</keyword>
<name>A0A9P8WH98_9HYPO</name>
<dbReference type="InterPro" id="IPR015813">
    <property type="entry name" value="Pyrv/PenolPyrv_kinase-like_dom"/>
</dbReference>
<feature type="compositionally biased region" description="Basic and acidic residues" evidence="4">
    <location>
        <begin position="320"/>
        <end position="335"/>
    </location>
</feature>
<dbReference type="PROSITE" id="PS51401">
    <property type="entry name" value="CHORD"/>
    <property type="match status" value="2"/>
</dbReference>
<dbReference type="GO" id="GO:0046872">
    <property type="term" value="F:metal ion binding"/>
    <property type="evidence" value="ECO:0007669"/>
    <property type="project" value="UniProtKB-KW"/>
</dbReference>
<dbReference type="InterPro" id="IPR007052">
    <property type="entry name" value="CS_dom"/>
</dbReference>
<evidence type="ECO:0000313" key="7">
    <source>
        <dbReference type="EMBL" id="KAH6898962.1"/>
    </source>
</evidence>
<evidence type="ECO:0000256" key="4">
    <source>
        <dbReference type="SAM" id="MobiDB-lite"/>
    </source>
</evidence>
<keyword evidence="2" id="KW-0677">Repeat</keyword>
<dbReference type="Proteomes" id="UP000777438">
    <property type="component" value="Unassembled WGS sequence"/>
</dbReference>
<dbReference type="Gene3D" id="3.20.20.60">
    <property type="entry name" value="Phosphoenolpyruvate-binding domains"/>
    <property type="match status" value="1"/>
</dbReference>
<reference evidence="7 8" key="1">
    <citation type="journal article" date="2021" name="Nat. Commun.">
        <title>Genetic determinants of endophytism in the Arabidopsis root mycobiome.</title>
        <authorList>
            <person name="Mesny F."/>
            <person name="Miyauchi S."/>
            <person name="Thiergart T."/>
            <person name="Pickel B."/>
            <person name="Atanasova L."/>
            <person name="Karlsson M."/>
            <person name="Huettel B."/>
            <person name="Barry K.W."/>
            <person name="Haridas S."/>
            <person name="Chen C."/>
            <person name="Bauer D."/>
            <person name="Andreopoulos W."/>
            <person name="Pangilinan J."/>
            <person name="LaButti K."/>
            <person name="Riley R."/>
            <person name="Lipzen A."/>
            <person name="Clum A."/>
            <person name="Drula E."/>
            <person name="Henrissat B."/>
            <person name="Kohler A."/>
            <person name="Grigoriev I.V."/>
            <person name="Martin F.M."/>
            <person name="Hacquard S."/>
        </authorList>
    </citation>
    <scope>NUCLEOTIDE SEQUENCE [LARGE SCALE GENOMIC DNA]</scope>
    <source>
        <strain evidence="7 8">MPI-CAGE-CH-0241</strain>
    </source>
</reference>
<dbReference type="InterPro" id="IPR008978">
    <property type="entry name" value="HSP20-like_chaperone"/>
</dbReference>
<keyword evidence="1" id="KW-0479">Metal-binding</keyword>
<evidence type="ECO:0000256" key="3">
    <source>
        <dbReference type="ARBA" id="ARBA00022833"/>
    </source>
</evidence>
<dbReference type="InterPro" id="IPR039790">
    <property type="entry name" value="CHRD1"/>
</dbReference>
<organism evidence="7 8">
    <name type="scientific">Thelonectria olida</name>
    <dbReference type="NCBI Taxonomy" id="1576542"/>
    <lineage>
        <taxon>Eukaryota</taxon>
        <taxon>Fungi</taxon>
        <taxon>Dikarya</taxon>
        <taxon>Ascomycota</taxon>
        <taxon>Pezizomycotina</taxon>
        <taxon>Sordariomycetes</taxon>
        <taxon>Hypocreomycetidae</taxon>
        <taxon>Hypocreales</taxon>
        <taxon>Nectriaceae</taxon>
        <taxon>Thelonectria</taxon>
    </lineage>
</organism>
<evidence type="ECO:0000313" key="8">
    <source>
        <dbReference type="Proteomes" id="UP000777438"/>
    </source>
</evidence>
<dbReference type="EMBL" id="JAGPYM010000002">
    <property type="protein sequence ID" value="KAH6898962.1"/>
    <property type="molecule type" value="Genomic_DNA"/>
</dbReference>
<keyword evidence="7" id="KW-0808">Transferase</keyword>
<dbReference type="PANTHER" id="PTHR46983:SF3">
    <property type="entry name" value="CHPADIPLOID STATE MAINTENANCE PROTEIN CHPA"/>
    <property type="match status" value="1"/>
</dbReference>
<sequence>MKTCTRPLLRLGASSLTPRTSLCVRGAGAVRHLSAMQASNRVRTALNEGRASMGAWQMIPSANVSRVLARSGVDWVLVDCEHGNMDDGAMHETVPAIAALGVSPIVRLPDMQGWMVKRALDSGAHGIVVPLLRTAQEARELVQAAKFPPWGKRGFGSPIAPERFSPVPSFTEYLQQANDALLTIVQIETKEALESVDEIAAVEGIDVLFIGPFDLGNNIGHPIIDGVMATELKGAIAKVLAAAQKAGKKSGVYCTGVMAQKCVHQGCGKQFTDPEEKCEYHPGPPIFHEGQKGWKCCKPRVLTFDEFMDIPPCTTGTHSTTDKPPEVDSKPQEDDAALAKKIDNLNASVPTRAPIQPAQHAPTPPPAPLESEDDDPSLEIPDGATCKRKACSSTYKKGRSRDDEECVHHPGVPIFHEGSKGYSCCKRRVLEFDQFMNIEGCKTKIRHLFVGSGDKGKDKAKEGGEEVLDTVRHDFYQTPANVIASFFLKKINKETAKVEFQEKQLSLDLATTDALPKRYTAAVPLYGAIDPEKSSFKILGTKLELQLVKSDGASWPVLRGDEALTGEIFQIGRAGKA</sequence>
<gene>
    <name evidence="7" type="ORF">B0T10DRAFT_535430</name>
</gene>
<feature type="region of interest" description="Disordered" evidence="4">
    <location>
        <begin position="351"/>
        <end position="384"/>
    </location>
</feature>
<dbReference type="OrthoDB" id="1898560at2759"/>
<dbReference type="Gene3D" id="2.60.40.790">
    <property type="match status" value="1"/>
</dbReference>
<dbReference type="CDD" id="cd06466">
    <property type="entry name" value="p23_CS_SGT1_like"/>
    <property type="match status" value="1"/>
</dbReference>
<evidence type="ECO:0000259" key="6">
    <source>
        <dbReference type="PROSITE" id="PS51401"/>
    </source>
</evidence>
<evidence type="ECO:0000256" key="2">
    <source>
        <dbReference type="ARBA" id="ARBA00022737"/>
    </source>
</evidence>
<dbReference type="PANTHER" id="PTHR46983">
    <property type="entry name" value="CYSTEINE AND HISTIDINE-RICH DOMAIN-CONTAINING PROTEIN 1"/>
    <property type="match status" value="1"/>
</dbReference>
<protein>
    <submittedName>
        <fullName evidence="7">Pyruvate/Phosphoenolpyruvate kinase-like domain-containing protein</fullName>
    </submittedName>
</protein>
<accession>A0A9P8WH98</accession>
<feature type="region of interest" description="Disordered" evidence="4">
    <location>
        <begin position="315"/>
        <end position="335"/>
    </location>
</feature>
<keyword evidence="3" id="KW-0862">Zinc</keyword>
<dbReference type="Gene3D" id="4.10.1130.20">
    <property type="match status" value="1"/>
</dbReference>
<feature type="domain" description="CHORD" evidence="6">
    <location>
        <begin position="262"/>
        <end position="318"/>
    </location>
</feature>